<reference evidence="2 3" key="1">
    <citation type="submission" date="2020-02" db="EMBL/GenBank/DDBJ databases">
        <title>Genome sequences of Thiorhodococcus mannitoliphagus and Thiorhodococcus minor, purple sulfur photosynthetic bacteria in the gammaproteobacterial family, Chromatiaceae.</title>
        <authorList>
            <person name="Aviles F.A."/>
            <person name="Meyer T.E."/>
            <person name="Kyndt J.A."/>
        </authorList>
    </citation>
    <scope>NUCLEOTIDE SEQUENCE [LARGE SCALE GENOMIC DNA]</scope>
    <source>
        <strain evidence="2 3">DSM 11518</strain>
    </source>
</reference>
<dbReference type="InterPro" id="IPR037914">
    <property type="entry name" value="SpoVT-AbrB_sf"/>
</dbReference>
<dbReference type="Proteomes" id="UP000483379">
    <property type="component" value="Unassembled WGS sequence"/>
</dbReference>
<dbReference type="InterPro" id="IPR007159">
    <property type="entry name" value="SpoVT-AbrB_dom"/>
</dbReference>
<comment type="caution">
    <text evidence="2">The sequence shown here is derived from an EMBL/GenBank/DDBJ whole genome shotgun (WGS) entry which is preliminary data.</text>
</comment>
<feature type="domain" description="SpoVT-AbrB" evidence="1">
    <location>
        <begin position="6"/>
        <end position="51"/>
    </location>
</feature>
<evidence type="ECO:0000313" key="3">
    <source>
        <dbReference type="Proteomes" id="UP000483379"/>
    </source>
</evidence>
<accession>A0A6M0K4Q3</accession>
<organism evidence="2 3">
    <name type="scientific">Thiorhodococcus minor</name>
    <dbReference type="NCBI Taxonomy" id="57489"/>
    <lineage>
        <taxon>Bacteria</taxon>
        <taxon>Pseudomonadati</taxon>
        <taxon>Pseudomonadota</taxon>
        <taxon>Gammaproteobacteria</taxon>
        <taxon>Chromatiales</taxon>
        <taxon>Chromatiaceae</taxon>
        <taxon>Thiorhodococcus</taxon>
    </lineage>
</organism>
<dbReference type="InterPro" id="IPR013432">
    <property type="entry name" value="Doc_partner"/>
</dbReference>
<dbReference type="Gene3D" id="2.10.260.10">
    <property type="match status" value="1"/>
</dbReference>
<gene>
    <name evidence="2" type="ORF">G3446_23340</name>
</gene>
<proteinExistence type="predicted"/>
<evidence type="ECO:0000313" key="2">
    <source>
        <dbReference type="EMBL" id="NEV64766.1"/>
    </source>
</evidence>
<dbReference type="EMBL" id="JAAIJQ010000110">
    <property type="protein sequence ID" value="NEV64766.1"/>
    <property type="molecule type" value="Genomic_DNA"/>
</dbReference>
<keyword evidence="2" id="KW-0238">DNA-binding</keyword>
<dbReference type="AlphaFoldDB" id="A0A6M0K4Q3"/>
<dbReference type="GO" id="GO:0003677">
    <property type="term" value="F:DNA binding"/>
    <property type="evidence" value="ECO:0007669"/>
    <property type="project" value="UniProtKB-KW"/>
</dbReference>
<dbReference type="NCBIfam" id="TIGR02609">
    <property type="entry name" value="doc_partner"/>
    <property type="match status" value="1"/>
</dbReference>
<dbReference type="SMART" id="SM00966">
    <property type="entry name" value="SpoVT_AbrB"/>
    <property type="match status" value="1"/>
</dbReference>
<keyword evidence="3" id="KW-1185">Reference proteome</keyword>
<protein>
    <submittedName>
        <fullName evidence="2">AbrB/MazE/SpoVT family DNA-binding domain-containing protein</fullName>
    </submittedName>
</protein>
<dbReference type="SUPFAM" id="SSF89447">
    <property type="entry name" value="AbrB/MazE/MraZ-like"/>
    <property type="match status" value="1"/>
</dbReference>
<sequence>MQVEIRAIGNSAGVILPKEALALLHAKKGDKLYLTETPEGFLLSPYSPETARQLETADLIMREDRDVLRELAK</sequence>
<name>A0A6M0K4Q3_9GAMM</name>
<evidence type="ECO:0000259" key="1">
    <source>
        <dbReference type="SMART" id="SM00966"/>
    </source>
</evidence>
<dbReference type="Pfam" id="PF04014">
    <property type="entry name" value="MazE_antitoxin"/>
    <property type="match status" value="1"/>
</dbReference>